<dbReference type="Ensembl" id="ENSLLTT00000006399.1">
    <property type="protein sequence ID" value="ENSLLTP00000006154.1"/>
    <property type="gene ID" value="ENSLLTG00000004726.1"/>
</dbReference>
<name>A0A8C5WQS9_LATLA</name>
<feature type="region of interest" description="Disordered" evidence="1">
    <location>
        <begin position="18"/>
        <end position="92"/>
    </location>
</feature>
<sequence>MMSVRVAAPPAVELKELAGPLDKPPAASAVASSVASSVAPGPCSPLHAEPGPAPAPPGSAAAAKAPQASAMKRCEQPPLRLTGDGGDGAGGQLAEALVSPDGTVTEAPRTVKKVKRARGRGDLPLPLGTTGPIVPCLPPLRPGEGGL</sequence>
<dbReference type="AlphaFoldDB" id="A0A8C5WQS9"/>
<reference evidence="2" key="2">
    <citation type="submission" date="2025-09" db="UniProtKB">
        <authorList>
            <consortium name="Ensembl"/>
        </authorList>
    </citation>
    <scope>IDENTIFICATION</scope>
</reference>
<dbReference type="Proteomes" id="UP000694406">
    <property type="component" value="Unplaced"/>
</dbReference>
<proteinExistence type="predicted"/>
<evidence type="ECO:0000313" key="3">
    <source>
        <dbReference type="Proteomes" id="UP000694406"/>
    </source>
</evidence>
<evidence type="ECO:0000313" key="2">
    <source>
        <dbReference type="Ensembl" id="ENSLLTP00000006154.1"/>
    </source>
</evidence>
<feature type="region of interest" description="Disordered" evidence="1">
    <location>
        <begin position="113"/>
        <end position="147"/>
    </location>
</feature>
<accession>A0A8C5WQS9</accession>
<keyword evidence="3" id="KW-1185">Reference proteome</keyword>
<organism evidence="2 3">
    <name type="scientific">Laticauda laticaudata</name>
    <name type="common">Blue-ringed sea krait</name>
    <name type="synonym">Blue-lipped sea krait</name>
    <dbReference type="NCBI Taxonomy" id="8630"/>
    <lineage>
        <taxon>Eukaryota</taxon>
        <taxon>Metazoa</taxon>
        <taxon>Chordata</taxon>
        <taxon>Craniata</taxon>
        <taxon>Vertebrata</taxon>
        <taxon>Euteleostomi</taxon>
        <taxon>Lepidosauria</taxon>
        <taxon>Squamata</taxon>
        <taxon>Bifurcata</taxon>
        <taxon>Unidentata</taxon>
        <taxon>Episquamata</taxon>
        <taxon>Toxicofera</taxon>
        <taxon>Serpentes</taxon>
        <taxon>Colubroidea</taxon>
        <taxon>Elapidae</taxon>
        <taxon>Laticaudinae</taxon>
        <taxon>Laticauda</taxon>
    </lineage>
</organism>
<reference evidence="2" key="1">
    <citation type="submission" date="2025-08" db="UniProtKB">
        <authorList>
            <consortium name="Ensembl"/>
        </authorList>
    </citation>
    <scope>IDENTIFICATION</scope>
</reference>
<protein>
    <submittedName>
        <fullName evidence="2">Uncharacterized protein</fullName>
    </submittedName>
</protein>
<evidence type="ECO:0000256" key="1">
    <source>
        <dbReference type="SAM" id="MobiDB-lite"/>
    </source>
</evidence>
<feature type="compositionally biased region" description="Low complexity" evidence="1">
    <location>
        <begin position="24"/>
        <end position="50"/>
    </location>
</feature>
<feature type="compositionally biased region" description="Low complexity" evidence="1">
    <location>
        <begin position="58"/>
        <end position="70"/>
    </location>
</feature>